<evidence type="ECO:0000313" key="2">
    <source>
        <dbReference type="EMBL" id="CDM95962.1"/>
    </source>
</evidence>
<reference evidence="2 3" key="1">
    <citation type="submission" date="2014-02" db="EMBL/GenBank/DDBJ databases">
        <authorList>
            <person name="Genoscope - CEA"/>
        </authorList>
    </citation>
    <scope>NUCLEOTIDE SEQUENCE [LARGE SCALE GENOMIC DNA]</scope>
    <source>
        <strain evidence="2 3">PCC 8005</strain>
    </source>
</reference>
<proteinExistence type="predicted"/>
<name>A0A9P1NZK2_9CYAN</name>
<dbReference type="Gene3D" id="1.10.10.10">
    <property type="entry name" value="Winged helix-like DNA-binding domain superfamily/Winged helix DNA-binding domain"/>
    <property type="match status" value="1"/>
</dbReference>
<keyword evidence="3" id="KW-1185">Reference proteome</keyword>
<dbReference type="Pfam" id="PF14903">
    <property type="entry name" value="WG_beta_rep"/>
    <property type="match status" value="4"/>
</dbReference>
<evidence type="ECO:0000313" key="3">
    <source>
        <dbReference type="Proteomes" id="UP000032946"/>
    </source>
</evidence>
<dbReference type="InterPro" id="IPR009057">
    <property type="entry name" value="Homeodomain-like_sf"/>
</dbReference>
<gene>
    <name evidence="2" type="ORF">ARTHRO_40368</name>
</gene>
<dbReference type="InterPro" id="IPR055247">
    <property type="entry name" value="InsJ-like_HTH"/>
</dbReference>
<accession>A0A9P1NZK2</accession>
<sequence>MVSWEYIAYSNLFAITPQFDYAAKFSEGLANVIINGQNCFINTEENIVITLASDIISLGAFSEGMASVNMDDKSGYIDREGRLAIPAKFSLNPVYYFAEGLALAKLYDQTKWGYINKSGDWHIIAKFDGGGSFSQGRAKVRIGSEWGYIDREGNSIIEPKFSEAGEFAEGLAPVKLNHQWGYSLYTKHKVQYNVWLLYKLSQPTTMSRYSLDFRKKIVEAYEKGDTSIRKVAKRFLVSPDTVRRLVKQYRLTGDLSPRKCGTKKKSI</sequence>
<dbReference type="AlphaFoldDB" id="A0A9P1NZK2"/>
<dbReference type="Proteomes" id="UP000032946">
    <property type="component" value="Chromosome"/>
</dbReference>
<dbReference type="Pfam" id="PF13518">
    <property type="entry name" value="HTH_28"/>
    <property type="match status" value="1"/>
</dbReference>
<dbReference type="PANTHER" id="PTHR37841:SF1">
    <property type="entry name" value="DUF3298 DOMAIN-CONTAINING PROTEIN"/>
    <property type="match status" value="1"/>
</dbReference>
<dbReference type="InterPro" id="IPR032774">
    <property type="entry name" value="WG_beta_rep"/>
</dbReference>
<organism evidence="2 3">
    <name type="scientific">Limnospira indica PCC 8005</name>
    <dbReference type="NCBI Taxonomy" id="376219"/>
    <lineage>
        <taxon>Bacteria</taxon>
        <taxon>Bacillati</taxon>
        <taxon>Cyanobacteriota</taxon>
        <taxon>Cyanophyceae</taxon>
        <taxon>Oscillatoriophycideae</taxon>
        <taxon>Oscillatoriales</taxon>
        <taxon>Sirenicapillariaceae</taxon>
        <taxon>Limnospira</taxon>
    </lineage>
</organism>
<protein>
    <submittedName>
        <fullName evidence="2">KWG Leptospira repeat protein</fullName>
    </submittedName>
</protein>
<evidence type="ECO:0000259" key="1">
    <source>
        <dbReference type="Pfam" id="PF13518"/>
    </source>
</evidence>
<dbReference type="SUPFAM" id="SSF46689">
    <property type="entry name" value="Homeodomain-like"/>
    <property type="match status" value="1"/>
</dbReference>
<feature type="domain" description="Insertion element IS150 protein InsJ-like helix-turn-helix" evidence="1">
    <location>
        <begin position="213"/>
        <end position="259"/>
    </location>
</feature>
<dbReference type="EMBL" id="FO818640">
    <property type="protein sequence ID" value="CDM95962.1"/>
    <property type="molecule type" value="Genomic_DNA"/>
</dbReference>
<dbReference type="SUPFAM" id="SSF69360">
    <property type="entry name" value="Cell wall binding repeat"/>
    <property type="match status" value="1"/>
</dbReference>
<dbReference type="InterPro" id="IPR036388">
    <property type="entry name" value="WH-like_DNA-bd_sf"/>
</dbReference>
<dbReference type="PANTHER" id="PTHR37841">
    <property type="entry name" value="GLR2918 PROTEIN"/>
    <property type="match status" value="1"/>
</dbReference>